<evidence type="ECO:0000259" key="2">
    <source>
        <dbReference type="Pfam" id="PF00149"/>
    </source>
</evidence>
<dbReference type="PANTHER" id="PTHR30337:SF7">
    <property type="entry name" value="PHOSPHOESTERASE"/>
    <property type="match status" value="1"/>
</dbReference>
<evidence type="ECO:0000256" key="1">
    <source>
        <dbReference type="ARBA" id="ARBA00022801"/>
    </source>
</evidence>
<keyword evidence="4" id="KW-1185">Reference proteome</keyword>
<evidence type="ECO:0000313" key="3">
    <source>
        <dbReference type="EMBL" id="MDN3714064.1"/>
    </source>
</evidence>
<reference evidence="4" key="1">
    <citation type="journal article" date="2019" name="Int. J. Syst. Evol. Microbiol.">
        <title>The Global Catalogue of Microorganisms (GCM) 10K type strain sequencing project: providing services to taxonomists for standard genome sequencing and annotation.</title>
        <authorList>
            <consortium name="The Broad Institute Genomics Platform"/>
            <consortium name="The Broad Institute Genome Sequencing Center for Infectious Disease"/>
            <person name="Wu L."/>
            <person name="Ma J."/>
        </authorList>
    </citation>
    <scope>NUCLEOTIDE SEQUENCE [LARGE SCALE GENOMIC DNA]</scope>
    <source>
        <strain evidence="4">CECT 8482</strain>
    </source>
</reference>
<dbReference type="InterPro" id="IPR050535">
    <property type="entry name" value="DNA_Repair-Maintenance_Comp"/>
</dbReference>
<feature type="domain" description="Calcineurin-like phosphoesterase" evidence="2">
    <location>
        <begin position="7"/>
        <end position="203"/>
    </location>
</feature>
<dbReference type="EC" id="3.1.-.-" evidence="3"/>
<dbReference type="Pfam" id="PF00149">
    <property type="entry name" value="Metallophos"/>
    <property type="match status" value="1"/>
</dbReference>
<dbReference type="GO" id="GO:0004527">
    <property type="term" value="F:exonuclease activity"/>
    <property type="evidence" value="ECO:0007669"/>
    <property type="project" value="UniProtKB-KW"/>
</dbReference>
<keyword evidence="1 3" id="KW-0378">Hydrolase</keyword>
<keyword evidence="3" id="KW-0540">Nuclease</keyword>
<dbReference type="Gene3D" id="3.60.21.10">
    <property type="match status" value="1"/>
</dbReference>
<dbReference type="Proteomes" id="UP001243846">
    <property type="component" value="Unassembled WGS sequence"/>
</dbReference>
<dbReference type="PANTHER" id="PTHR30337">
    <property type="entry name" value="COMPONENT OF ATP-DEPENDENT DSDNA EXONUCLEASE"/>
    <property type="match status" value="1"/>
</dbReference>
<sequence>MRPALTFRFIHTADLHLDSPLVSLALRDRDLAERLGVASRAALSAIVDLCLAEQVDALLIAGDLWDGSQASAKTPGMLKAELRRLDAAGIRCFIIRGNHDAISKVTRELDPPPNTVVFGARAKTHRFEAGGHEIAVHGLSFADPHAPQSLLPLYPVAVAGAFNIGMMHTSLNGAEGHDIYAPCSLAELDAFSYDYWALGHIHRRAEYHGRAAVVMAGIPQGRDIGEAGPASVTMGTLSDAGF</sequence>
<name>A0ABT8DBA3_9RHOB</name>
<dbReference type="CDD" id="cd00840">
    <property type="entry name" value="MPP_Mre11_N"/>
    <property type="match status" value="1"/>
</dbReference>
<dbReference type="InterPro" id="IPR004843">
    <property type="entry name" value="Calcineurin-like_PHP"/>
</dbReference>
<dbReference type="InterPro" id="IPR029052">
    <property type="entry name" value="Metallo-depent_PP-like"/>
</dbReference>
<evidence type="ECO:0000313" key="4">
    <source>
        <dbReference type="Proteomes" id="UP001243846"/>
    </source>
</evidence>
<protein>
    <submittedName>
        <fullName evidence="3">DNA repair exonuclease</fullName>
        <ecNumber evidence="3">3.1.-.-</ecNumber>
    </submittedName>
</protein>
<dbReference type="InterPro" id="IPR041796">
    <property type="entry name" value="Mre11_N"/>
</dbReference>
<comment type="caution">
    <text evidence="3">The sequence shown here is derived from an EMBL/GenBank/DDBJ whole genome shotgun (WGS) entry which is preliminary data.</text>
</comment>
<dbReference type="SUPFAM" id="SSF56300">
    <property type="entry name" value="Metallo-dependent phosphatases"/>
    <property type="match status" value="1"/>
</dbReference>
<accession>A0ABT8DBA3</accession>
<organism evidence="3 4">
    <name type="scientific">Paracoccus cavernae</name>
    <dbReference type="NCBI Taxonomy" id="1571207"/>
    <lineage>
        <taxon>Bacteria</taxon>
        <taxon>Pseudomonadati</taxon>
        <taxon>Pseudomonadota</taxon>
        <taxon>Alphaproteobacteria</taxon>
        <taxon>Rhodobacterales</taxon>
        <taxon>Paracoccaceae</taxon>
        <taxon>Paracoccus</taxon>
    </lineage>
</organism>
<proteinExistence type="predicted"/>
<keyword evidence="3" id="KW-0269">Exonuclease</keyword>
<dbReference type="EMBL" id="JAUFRC010000003">
    <property type="protein sequence ID" value="MDN3714064.1"/>
    <property type="molecule type" value="Genomic_DNA"/>
</dbReference>
<gene>
    <name evidence="3" type="ORF">QWZ10_23900</name>
</gene>